<protein>
    <submittedName>
        <fullName evidence="2">Uncharacterized protein</fullName>
    </submittedName>
</protein>
<accession>A0AAV4Y1T9</accession>
<gene>
    <name evidence="2" type="ORF">CEXT_379131</name>
</gene>
<evidence type="ECO:0000313" key="2">
    <source>
        <dbReference type="EMBL" id="GIZ01028.1"/>
    </source>
</evidence>
<reference evidence="2 3" key="1">
    <citation type="submission" date="2021-06" db="EMBL/GenBank/DDBJ databases">
        <title>Caerostris extrusa draft genome.</title>
        <authorList>
            <person name="Kono N."/>
            <person name="Arakawa K."/>
        </authorList>
    </citation>
    <scope>NUCLEOTIDE SEQUENCE [LARGE SCALE GENOMIC DNA]</scope>
</reference>
<feature type="region of interest" description="Disordered" evidence="1">
    <location>
        <begin position="1"/>
        <end position="43"/>
    </location>
</feature>
<proteinExistence type="predicted"/>
<comment type="caution">
    <text evidence="2">The sequence shown here is derived from an EMBL/GenBank/DDBJ whole genome shotgun (WGS) entry which is preliminary data.</text>
</comment>
<dbReference type="EMBL" id="BPLR01018617">
    <property type="protein sequence ID" value="GIZ01028.1"/>
    <property type="molecule type" value="Genomic_DNA"/>
</dbReference>
<dbReference type="AlphaFoldDB" id="A0AAV4Y1T9"/>
<name>A0AAV4Y1T9_CAEEX</name>
<sequence length="124" mass="13275">MSSIPSTQKATQISVNDMSSIPSTQKATQISENDTSNIPSTQGTALLSISGTSKISSIQASTISSISLVEETGKNVSFIVKRNEPLNLKSLINVVQDKIGTIASLERRNNLDVKDVIIIESNQK</sequence>
<evidence type="ECO:0000313" key="3">
    <source>
        <dbReference type="Proteomes" id="UP001054945"/>
    </source>
</evidence>
<keyword evidence="3" id="KW-1185">Reference proteome</keyword>
<organism evidence="2 3">
    <name type="scientific">Caerostris extrusa</name>
    <name type="common">Bark spider</name>
    <name type="synonym">Caerostris bankana</name>
    <dbReference type="NCBI Taxonomy" id="172846"/>
    <lineage>
        <taxon>Eukaryota</taxon>
        <taxon>Metazoa</taxon>
        <taxon>Ecdysozoa</taxon>
        <taxon>Arthropoda</taxon>
        <taxon>Chelicerata</taxon>
        <taxon>Arachnida</taxon>
        <taxon>Araneae</taxon>
        <taxon>Araneomorphae</taxon>
        <taxon>Entelegynae</taxon>
        <taxon>Araneoidea</taxon>
        <taxon>Araneidae</taxon>
        <taxon>Caerostris</taxon>
    </lineage>
</organism>
<evidence type="ECO:0000256" key="1">
    <source>
        <dbReference type="SAM" id="MobiDB-lite"/>
    </source>
</evidence>
<dbReference type="Proteomes" id="UP001054945">
    <property type="component" value="Unassembled WGS sequence"/>
</dbReference>